<evidence type="ECO:0000256" key="3">
    <source>
        <dbReference type="ARBA" id="ARBA00022618"/>
    </source>
</evidence>
<dbReference type="AlphaFoldDB" id="A0A2N9GCV1"/>
<name>A0A2N9GCV1_FAGSY</name>
<protein>
    <recommendedName>
        <fullName evidence="8">Rad21/Rec8-like protein C-terminal eukaryotic domain-containing protein</fullName>
    </recommendedName>
</protein>
<keyword evidence="3" id="KW-0132">Cell division</keyword>
<feature type="domain" description="Rad21/Rec8-like protein C-terminal eukaryotic" evidence="8">
    <location>
        <begin position="69"/>
        <end position="119"/>
    </location>
</feature>
<organism evidence="9">
    <name type="scientific">Fagus sylvatica</name>
    <name type="common">Beechnut</name>
    <dbReference type="NCBI Taxonomy" id="28930"/>
    <lineage>
        <taxon>Eukaryota</taxon>
        <taxon>Viridiplantae</taxon>
        <taxon>Streptophyta</taxon>
        <taxon>Embryophyta</taxon>
        <taxon>Tracheophyta</taxon>
        <taxon>Spermatophyta</taxon>
        <taxon>Magnoliopsida</taxon>
        <taxon>eudicotyledons</taxon>
        <taxon>Gunneridae</taxon>
        <taxon>Pentapetalae</taxon>
        <taxon>rosids</taxon>
        <taxon>fabids</taxon>
        <taxon>Fagales</taxon>
        <taxon>Fagaceae</taxon>
        <taxon>Fagus</taxon>
    </lineage>
</organism>
<evidence type="ECO:0000256" key="6">
    <source>
        <dbReference type="ARBA" id="ARBA00023242"/>
    </source>
</evidence>
<evidence type="ECO:0000259" key="8">
    <source>
        <dbReference type="Pfam" id="PF04824"/>
    </source>
</evidence>
<dbReference type="SUPFAM" id="SSF46785">
    <property type="entry name" value="Winged helix' DNA-binding domain"/>
    <property type="match status" value="1"/>
</dbReference>
<evidence type="ECO:0000256" key="1">
    <source>
        <dbReference type="ARBA" id="ARBA00004123"/>
    </source>
</evidence>
<dbReference type="GO" id="GO:0051301">
    <property type="term" value="P:cell division"/>
    <property type="evidence" value="ECO:0007669"/>
    <property type="project" value="UniProtKB-KW"/>
</dbReference>
<sequence>MFDTFFFFPFLPEFLNVDDDEVAEDEDENMPSCTEETRLLENTGWSSRTRAVAKYLQTLFDKEAVHGRKVLAMDNLLVGKTRKEASRMFFETLVLKTRDYVHVEQAKPFDNINLKPRVKLVKSDF</sequence>
<comment type="subunit">
    <text evidence="7">Component of the cohesin complex.</text>
</comment>
<dbReference type="PANTHER" id="PTHR12585">
    <property type="entry name" value="SCC1 / RAD21 FAMILY MEMBER"/>
    <property type="match status" value="1"/>
</dbReference>
<evidence type="ECO:0000256" key="4">
    <source>
        <dbReference type="ARBA" id="ARBA00022776"/>
    </source>
</evidence>
<evidence type="ECO:0000256" key="5">
    <source>
        <dbReference type="ARBA" id="ARBA00022829"/>
    </source>
</evidence>
<comment type="similarity">
    <text evidence="2">Belongs to the rad21 family.</text>
</comment>
<dbReference type="GO" id="GO:0003682">
    <property type="term" value="F:chromatin binding"/>
    <property type="evidence" value="ECO:0007669"/>
    <property type="project" value="TreeGrafter"/>
</dbReference>
<evidence type="ECO:0000256" key="2">
    <source>
        <dbReference type="ARBA" id="ARBA00009870"/>
    </source>
</evidence>
<dbReference type="GO" id="GO:0005634">
    <property type="term" value="C:nucleus"/>
    <property type="evidence" value="ECO:0007669"/>
    <property type="project" value="UniProtKB-SubCell"/>
</dbReference>
<dbReference type="Pfam" id="PF04824">
    <property type="entry name" value="Rad21_Rec8"/>
    <property type="match status" value="1"/>
</dbReference>
<keyword evidence="4" id="KW-0498">Mitosis</keyword>
<dbReference type="GO" id="GO:0008278">
    <property type="term" value="C:cohesin complex"/>
    <property type="evidence" value="ECO:0007669"/>
    <property type="project" value="InterPro"/>
</dbReference>
<evidence type="ECO:0000313" key="9">
    <source>
        <dbReference type="EMBL" id="SPC97101.1"/>
    </source>
</evidence>
<dbReference type="GO" id="GO:0007059">
    <property type="term" value="P:chromosome segregation"/>
    <property type="evidence" value="ECO:0007669"/>
    <property type="project" value="UniProtKB-KW"/>
</dbReference>
<dbReference type="InterPro" id="IPR036390">
    <property type="entry name" value="WH_DNA-bd_sf"/>
</dbReference>
<keyword evidence="6" id="KW-0539">Nucleus</keyword>
<comment type="subcellular location">
    <subcellularLocation>
        <location evidence="1">Nucleus</location>
    </subcellularLocation>
</comment>
<keyword evidence="5" id="KW-0159">Chromosome partition</keyword>
<evidence type="ECO:0000256" key="7">
    <source>
        <dbReference type="ARBA" id="ARBA00064543"/>
    </source>
</evidence>
<dbReference type="InterPro" id="IPR039781">
    <property type="entry name" value="Rad21/Rec8-like"/>
</dbReference>
<dbReference type="InterPro" id="IPR006909">
    <property type="entry name" value="Rad21/Rec8_C_eu"/>
</dbReference>
<dbReference type="GO" id="GO:0007062">
    <property type="term" value="P:sister chromatid cohesion"/>
    <property type="evidence" value="ECO:0007669"/>
    <property type="project" value="InterPro"/>
</dbReference>
<dbReference type="Gene3D" id="1.10.10.580">
    <property type="entry name" value="Structural maintenance of chromosome 1. Chain E"/>
    <property type="match status" value="1"/>
</dbReference>
<dbReference type="EMBL" id="OIVN01001735">
    <property type="protein sequence ID" value="SPC97101.1"/>
    <property type="molecule type" value="Genomic_DNA"/>
</dbReference>
<proteinExistence type="inferred from homology"/>
<accession>A0A2N9GCV1</accession>
<dbReference type="GO" id="GO:1990414">
    <property type="term" value="P:replication-born double-strand break repair via sister chromatid exchange"/>
    <property type="evidence" value="ECO:0007669"/>
    <property type="project" value="TreeGrafter"/>
</dbReference>
<dbReference type="FunFam" id="1.10.10.580:FF:000002">
    <property type="entry name" value="Sister chromatid cohesion 1 protein 4"/>
    <property type="match status" value="1"/>
</dbReference>
<keyword evidence="4" id="KW-0131">Cell cycle</keyword>
<reference evidence="9" key="1">
    <citation type="submission" date="2018-02" db="EMBL/GenBank/DDBJ databases">
        <authorList>
            <person name="Cohen D.B."/>
            <person name="Kent A.D."/>
        </authorList>
    </citation>
    <scope>NUCLEOTIDE SEQUENCE</scope>
</reference>
<dbReference type="PANTHER" id="PTHR12585:SF69">
    <property type="entry name" value="FI11703P"/>
    <property type="match status" value="1"/>
</dbReference>
<gene>
    <name evidence="9" type="ORF">FSB_LOCUS24983</name>
</gene>
<dbReference type="InterPro" id="IPR023093">
    <property type="entry name" value="ScpA-like_C"/>
</dbReference>